<feature type="domain" description="Toprim" evidence="1">
    <location>
        <begin position="7"/>
        <end position="81"/>
    </location>
</feature>
<organism evidence="2 3">
    <name type="scientific">Metabacillus indicus</name>
    <name type="common">Bacillus indicus</name>
    <dbReference type="NCBI Taxonomy" id="246786"/>
    <lineage>
        <taxon>Bacteria</taxon>
        <taxon>Bacillati</taxon>
        <taxon>Bacillota</taxon>
        <taxon>Bacilli</taxon>
        <taxon>Bacillales</taxon>
        <taxon>Bacillaceae</taxon>
        <taxon>Metabacillus</taxon>
    </lineage>
</organism>
<name>A0A084GKN5_METID</name>
<proteinExistence type="predicted"/>
<evidence type="ECO:0000313" key="3">
    <source>
        <dbReference type="Proteomes" id="UP000028549"/>
    </source>
</evidence>
<evidence type="ECO:0000313" key="2">
    <source>
        <dbReference type="EMBL" id="KEZ47897.1"/>
    </source>
</evidence>
<dbReference type="Gene3D" id="3.40.1360.10">
    <property type="match status" value="1"/>
</dbReference>
<accession>A0A084GKN5</accession>
<dbReference type="RefSeq" id="WP_029284229.1">
    <property type="nucleotide sequence ID" value="NZ_CANLZQ010000007.1"/>
</dbReference>
<dbReference type="EMBL" id="JNVC02000015">
    <property type="protein sequence ID" value="KEZ47897.1"/>
    <property type="molecule type" value="Genomic_DNA"/>
</dbReference>
<dbReference type="Proteomes" id="UP000028549">
    <property type="component" value="Unassembled WGS sequence"/>
</dbReference>
<sequence>MSAIEVEKVIIVEGTSDKRKVLNVVNEPVEIICTNGTISLTRLDEMVDELFSRDVYVLVDSDDSGDRLRKQFKREFPEAAHLFIDKMYREVATAPDQHVAAVLLSANIDVHAKFL</sequence>
<reference evidence="2 3" key="1">
    <citation type="journal article" date="2005" name="Int. J. Syst. Evol. Microbiol.">
        <title>Bacillus cibi sp. nov., isolated from jeotgal, a traditional Korean fermented seafood.</title>
        <authorList>
            <person name="Yoon J.H."/>
            <person name="Lee C.H."/>
            <person name="Oh T.K."/>
        </authorList>
    </citation>
    <scope>NUCLEOTIDE SEQUENCE [LARGE SCALE GENOMIC DNA]</scope>
    <source>
        <strain evidence="2 3">DSM 16189</strain>
    </source>
</reference>
<dbReference type="GO" id="GO:0043822">
    <property type="term" value="F:ribonuclease M5 activity"/>
    <property type="evidence" value="ECO:0007669"/>
    <property type="project" value="TreeGrafter"/>
</dbReference>
<dbReference type="SUPFAM" id="SSF110455">
    <property type="entry name" value="Toprim domain"/>
    <property type="match status" value="1"/>
</dbReference>
<dbReference type="CDD" id="cd01027">
    <property type="entry name" value="TOPRIM_RNase_M5_like"/>
    <property type="match status" value="1"/>
</dbReference>
<gene>
    <name evidence="2" type="ORF">GS18_0218095</name>
</gene>
<dbReference type="PANTHER" id="PTHR39156:SF2">
    <property type="entry name" value="DNA PRIMASE (BACTERIAL TYPE) AND SMALL PRIMASE-LIKE PROTEINS"/>
    <property type="match status" value="1"/>
</dbReference>
<dbReference type="InterPro" id="IPR006171">
    <property type="entry name" value="TOPRIM_dom"/>
</dbReference>
<comment type="caution">
    <text evidence="2">The sequence shown here is derived from an EMBL/GenBank/DDBJ whole genome shotgun (WGS) entry which is preliminary data.</text>
</comment>
<dbReference type="PANTHER" id="PTHR39156">
    <property type="entry name" value="RIBONUCLEASE M5"/>
    <property type="match status" value="1"/>
</dbReference>
<dbReference type="GO" id="GO:0006364">
    <property type="term" value="P:rRNA processing"/>
    <property type="evidence" value="ECO:0007669"/>
    <property type="project" value="TreeGrafter"/>
</dbReference>
<dbReference type="InterPro" id="IPR034141">
    <property type="entry name" value="TOPRIM_RNase_M5-like"/>
</dbReference>
<dbReference type="STRING" id="246786.GS18_0218095"/>
<evidence type="ECO:0000259" key="1">
    <source>
        <dbReference type="SMART" id="SM00493"/>
    </source>
</evidence>
<protein>
    <recommendedName>
        <fullName evidence="1">Toprim domain-containing protein</fullName>
    </recommendedName>
</protein>
<dbReference type="AlphaFoldDB" id="A0A084GKN5"/>
<keyword evidence="3" id="KW-1185">Reference proteome</keyword>
<dbReference type="OrthoDB" id="2417742at2"/>
<dbReference type="SMART" id="SM00493">
    <property type="entry name" value="TOPRIM"/>
    <property type="match status" value="1"/>
</dbReference>